<evidence type="ECO:0000259" key="7">
    <source>
        <dbReference type="Pfam" id="PF04545"/>
    </source>
</evidence>
<name>A0A4V1N3U4_9SPHN</name>
<dbReference type="NCBIfam" id="NF005413">
    <property type="entry name" value="PRK06986.1"/>
    <property type="match status" value="1"/>
</dbReference>
<evidence type="ECO:0000313" key="9">
    <source>
        <dbReference type="Proteomes" id="UP000290958"/>
    </source>
</evidence>
<dbReference type="GO" id="GO:0003899">
    <property type="term" value="F:DNA-directed RNA polymerase activity"/>
    <property type="evidence" value="ECO:0007669"/>
    <property type="project" value="InterPro"/>
</dbReference>
<dbReference type="InterPro" id="IPR007630">
    <property type="entry name" value="RNA_pol_sigma70_r4"/>
</dbReference>
<dbReference type="InterPro" id="IPR007627">
    <property type="entry name" value="RNA_pol_sigma70_r2"/>
</dbReference>
<accession>A0A4V1N3U4</accession>
<evidence type="ECO:0000313" key="8">
    <source>
        <dbReference type="EMBL" id="RXR29876.1"/>
    </source>
</evidence>
<sequence length="246" mass="27688">MYVNRIGADGEALTYGRKAGVQSPERLARQYMPLVRKIAWHVHGRVSNAIEIEDLLQIGMVALVEAANGYEDRGFGFATYAQMRIRGAMIDHLRRHATLCRSGMAKRKELASVRARLEQKLGRVPLEAEMSAEMGLAPSEYRELADAAEFVQEHSIDEVYSDQSMWFADVEDRADDVMERESLKKALGLCIGKLPEREAMVLQLYFVEEMNLEEIGATLDIGAARVCQIKKAALDKLRALLKDWVS</sequence>
<feature type="domain" description="RNA polymerase sigma-70 region 4" evidence="7">
    <location>
        <begin position="191"/>
        <end position="239"/>
    </location>
</feature>
<protein>
    <submittedName>
        <fullName evidence="8">FliA/WhiG family RNA polymerase sigma factor</fullName>
    </submittedName>
</protein>
<dbReference type="InterPro" id="IPR012845">
    <property type="entry name" value="RNA_pol_sigma_FliA_WhiG"/>
</dbReference>
<reference evidence="9" key="1">
    <citation type="submission" date="2019-01" db="EMBL/GenBank/DDBJ databases">
        <title>Cytophagaceae bacterium strain CAR-16.</title>
        <authorList>
            <person name="Chen W.-M."/>
        </authorList>
    </citation>
    <scope>NUCLEOTIDE SEQUENCE [LARGE SCALE GENOMIC DNA]</scope>
    <source>
        <strain evidence="9">CHR27</strain>
    </source>
</reference>
<dbReference type="InterPro" id="IPR013324">
    <property type="entry name" value="RNA_pol_sigma_r3/r4-like"/>
</dbReference>
<dbReference type="PANTHER" id="PTHR30385:SF7">
    <property type="entry name" value="RNA POLYMERASE SIGMA FACTOR FLIA"/>
    <property type="match status" value="1"/>
</dbReference>
<dbReference type="Pfam" id="PF04542">
    <property type="entry name" value="Sigma70_r2"/>
    <property type="match status" value="1"/>
</dbReference>
<dbReference type="NCBIfam" id="TIGR02937">
    <property type="entry name" value="sigma70-ECF"/>
    <property type="match status" value="1"/>
</dbReference>
<keyword evidence="3" id="KW-0238">DNA-binding</keyword>
<comment type="caution">
    <text evidence="8">The sequence shown here is derived from an EMBL/GenBank/DDBJ whole genome shotgun (WGS) entry which is preliminary data.</text>
</comment>
<dbReference type="Pfam" id="PF04545">
    <property type="entry name" value="Sigma70_r4"/>
    <property type="match status" value="1"/>
</dbReference>
<keyword evidence="2" id="KW-0731">Sigma factor</keyword>
<dbReference type="PRINTS" id="PR00046">
    <property type="entry name" value="SIGMA70FCT"/>
</dbReference>
<evidence type="ECO:0000259" key="5">
    <source>
        <dbReference type="Pfam" id="PF04539"/>
    </source>
</evidence>
<gene>
    <name evidence="8" type="ORF">EQG66_04880</name>
</gene>
<feature type="domain" description="RNA polymerase sigma-70 region 2" evidence="6">
    <location>
        <begin position="27"/>
        <end position="97"/>
    </location>
</feature>
<evidence type="ECO:0000256" key="3">
    <source>
        <dbReference type="ARBA" id="ARBA00023125"/>
    </source>
</evidence>
<dbReference type="NCBIfam" id="TIGR02479">
    <property type="entry name" value="FliA_WhiG"/>
    <property type="match status" value="1"/>
</dbReference>
<dbReference type="OrthoDB" id="9799825at2"/>
<evidence type="ECO:0000256" key="1">
    <source>
        <dbReference type="ARBA" id="ARBA00023015"/>
    </source>
</evidence>
<dbReference type="AlphaFoldDB" id="A0A4V1N3U4"/>
<dbReference type="RefSeq" id="WP_129403413.1">
    <property type="nucleotide sequence ID" value="NZ_SBKP01000003.1"/>
</dbReference>
<organism evidence="8 9">
    <name type="scientific">Sphingobium fluviale</name>
    <dbReference type="NCBI Taxonomy" id="2506423"/>
    <lineage>
        <taxon>Bacteria</taxon>
        <taxon>Pseudomonadati</taxon>
        <taxon>Pseudomonadota</taxon>
        <taxon>Alphaproteobacteria</taxon>
        <taxon>Sphingomonadales</taxon>
        <taxon>Sphingomonadaceae</taxon>
        <taxon>Sphingobium</taxon>
    </lineage>
</organism>
<dbReference type="Proteomes" id="UP000290958">
    <property type="component" value="Unassembled WGS sequence"/>
</dbReference>
<dbReference type="SUPFAM" id="SSF88659">
    <property type="entry name" value="Sigma3 and sigma4 domains of RNA polymerase sigma factors"/>
    <property type="match status" value="2"/>
</dbReference>
<dbReference type="EMBL" id="SBKP01000003">
    <property type="protein sequence ID" value="RXR29876.1"/>
    <property type="molecule type" value="Genomic_DNA"/>
</dbReference>
<dbReference type="CDD" id="cd06171">
    <property type="entry name" value="Sigma70_r4"/>
    <property type="match status" value="1"/>
</dbReference>
<keyword evidence="9" id="KW-1185">Reference proteome</keyword>
<dbReference type="Gene3D" id="1.10.1740.10">
    <property type="match status" value="1"/>
</dbReference>
<dbReference type="GO" id="GO:0016987">
    <property type="term" value="F:sigma factor activity"/>
    <property type="evidence" value="ECO:0007669"/>
    <property type="project" value="UniProtKB-KW"/>
</dbReference>
<keyword evidence="1" id="KW-0805">Transcription regulation</keyword>
<dbReference type="InterPro" id="IPR013325">
    <property type="entry name" value="RNA_pol_sigma_r2"/>
</dbReference>
<dbReference type="Gene3D" id="1.20.140.160">
    <property type="match status" value="1"/>
</dbReference>
<proteinExistence type="predicted"/>
<evidence type="ECO:0000259" key="6">
    <source>
        <dbReference type="Pfam" id="PF04542"/>
    </source>
</evidence>
<dbReference type="SUPFAM" id="SSF88946">
    <property type="entry name" value="Sigma2 domain of RNA polymerase sigma factors"/>
    <property type="match status" value="1"/>
</dbReference>
<keyword evidence="4" id="KW-0804">Transcription</keyword>
<dbReference type="Pfam" id="PF04539">
    <property type="entry name" value="Sigma70_r3"/>
    <property type="match status" value="1"/>
</dbReference>
<dbReference type="GO" id="GO:0006352">
    <property type="term" value="P:DNA-templated transcription initiation"/>
    <property type="evidence" value="ECO:0007669"/>
    <property type="project" value="InterPro"/>
</dbReference>
<evidence type="ECO:0000256" key="4">
    <source>
        <dbReference type="ARBA" id="ARBA00023163"/>
    </source>
</evidence>
<dbReference type="PANTHER" id="PTHR30385">
    <property type="entry name" value="SIGMA FACTOR F FLAGELLAR"/>
    <property type="match status" value="1"/>
</dbReference>
<dbReference type="InterPro" id="IPR000943">
    <property type="entry name" value="RNA_pol_sigma70"/>
</dbReference>
<feature type="domain" description="RNA polymerase sigma-70 region 3" evidence="5">
    <location>
        <begin position="107"/>
        <end position="149"/>
    </location>
</feature>
<dbReference type="GO" id="GO:0003677">
    <property type="term" value="F:DNA binding"/>
    <property type="evidence" value="ECO:0007669"/>
    <property type="project" value="UniProtKB-KW"/>
</dbReference>
<evidence type="ECO:0000256" key="2">
    <source>
        <dbReference type="ARBA" id="ARBA00023082"/>
    </source>
</evidence>
<dbReference type="InterPro" id="IPR014284">
    <property type="entry name" value="RNA_pol_sigma-70_dom"/>
</dbReference>
<dbReference type="InterPro" id="IPR007624">
    <property type="entry name" value="RNA_pol_sigma70_r3"/>
</dbReference>